<comment type="similarity">
    <text evidence="1">Belongs to the metallophosphoesterase superfamily. YfcE family.</text>
</comment>
<dbReference type="SUPFAM" id="SSF56300">
    <property type="entry name" value="Metallo-dependent phosphatases"/>
    <property type="match status" value="1"/>
</dbReference>
<protein>
    <submittedName>
        <fullName evidence="3">Metallophosphoesterase family protein</fullName>
    </submittedName>
</protein>
<evidence type="ECO:0000313" key="4">
    <source>
        <dbReference type="Proteomes" id="UP000653472"/>
    </source>
</evidence>
<gene>
    <name evidence="3" type="ORF">G7Y82_20315</name>
</gene>
<evidence type="ECO:0000259" key="2">
    <source>
        <dbReference type="Pfam" id="PF12850"/>
    </source>
</evidence>
<comment type="caution">
    <text evidence="3">The sequence shown here is derived from an EMBL/GenBank/DDBJ whole genome shotgun (WGS) entry which is preliminary data.</text>
</comment>
<dbReference type="PANTHER" id="PTHR42850:SF2">
    <property type="entry name" value="BLL5683 PROTEIN"/>
    <property type="match status" value="1"/>
</dbReference>
<feature type="domain" description="Calcineurin-like phosphoesterase" evidence="2">
    <location>
        <begin position="1"/>
        <end position="182"/>
    </location>
</feature>
<dbReference type="GO" id="GO:0005737">
    <property type="term" value="C:cytoplasm"/>
    <property type="evidence" value="ECO:0007669"/>
    <property type="project" value="TreeGrafter"/>
</dbReference>
<proteinExistence type="inferred from homology"/>
<dbReference type="Pfam" id="PF12850">
    <property type="entry name" value="Metallophos_2"/>
    <property type="match status" value="1"/>
</dbReference>
<reference evidence="3" key="1">
    <citation type="submission" date="2020-03" db="EMBL/GenBank/DDBJ databases">
        <title>Solimonas marina sp. nov., isolated from deep seawater of the Pacific Ocean.</title>
        <authorList>
            <person name="Liu X."/>
            <person name="Lai Q."/>
            <person name="Sun F."/>
            <person name="Gai Y."/>
            <person name="Li G."/>
            <person name="Shao Z."/>
        </authorList>
    </citation>
    <scope>NUCLEOTIDE SEQUENCE</scope>
    <source>
        <strain evidence="3">C16B3</strain>
    </source>
</reference>
<dbReference type="Gene3D" id="3.60.21.10">
    <property type="match status" value="1"/>
</dbReference>
<dbReference type="InterPro" id="IPR050126">
    <property type="entry name" value="Ap4A_hydrolase"/>
</dbReference>
<sequence length="245" mass="26630">MRLALLSDIHGNLPALEAVLDDLHPRAVDAVVNLGDSLSGPLLPRETAALLMAQDWVQLAGNHERQLLQDPPHARLASDAYAHAQLGPEVFDWMRGLTHCRAYGDDVLLCHGSPRRDVEALLETVTPQGRRLAHADEIDTRLAGSDAALIACGHTHLPRIARSTRGQLIVNPGSVGLPAYADDQPYPYTIETGSPDARYAIVEHRNGRWQATLIAVPYAHEAMARLADANGRPDWAIALRTGRVA</sequence>
<dbReference type="InterPro" id="IPR011152">
    <property type="entry name" value="Pesterase_MJ0912"/>
</dbReference>
<dbReference type="AlphaFoldDB" id="A0A969WDP7"/>
<dbReference type="InterPro" id="IPR029052">
    <property type="entry name" value="Metallo-depent_PP-like"/>
</dbReference>
<dbReference type="Proteomes" id="UP000653472">
    <property type="component" value="Unassembled WGS sequence"/>
</dbReference>
<dbReference type="PANTHER" id="PTHR42850">
    <property type="entry name" value="METALLOPHOSPHOESTERASE"/>
    <property type="match status" value="1"/>
</dbReference>
<evidence type="ECO:0000256" key="1">
    <source>
        <dbReference type="ARBA" id="ARBA00008950"/>
    </source>
</evidence>
<evidence type="ECO:0000313" key="3">
    <source>
        <dbReference type="EMBL" id="NKF24659.1"/>
    </source>
</evidence>
<accession>A0A969WDP7</accession>
<dbReference type="EMBL" id="JAAVXB010000018">
    <property type="protein sequence ID" value="NKF24659.1"/>
    <property type="molecule type" value="Genomic_DNA"/>
</dbReference>
<dbReference type="RefSeq" id="WP_168149969.1">
    <property type="nucleotide sequence ID" value="NZ_JAAVXB010000018.1"/>
</dbReference>
<organism evidence="3 4">
    <name type="scientific">Solimonas marina</name>
    <dbReference type="NCBI Taxonomy" id="2714601"/>
    <lineage>
        <taxon>Bacteria</taxon>
        <taxon>Pseudomonadati</taxon>
        <taxon>Pseudomonadota</taxon>
        <taxon>Gammaproteobacteria</taxon>
        <taxon>Nevskiales</taxon>
        <taxon>Nevskiaceae</taxon>
        <taxon>Solimonas</taxon>
    </lineage>
</organism>
<keyword evidence="4" id="KW-1185">Reference proteome</keyword>
<dbReference type="GO" id="GO:0016791">
    <property type="term" value="F:phosphatase activity"/>
    <property type="evidence" value="ECO:0007669"/>
    <property type="project" value="TreeGrafter"/>
</dbReference>
<name>A0A969WDP7_9GAMM</name>
<dbReference type="PIRSF" id="PIRSF000883">
    <property type="entry name" value="Pesterase_MJ0912"/>
    <property type="match status" value="1"/>
</dbReference>
<dbReference type="InterPro" id="IPR024654">
    <property type="entry name" value="Calcineurin-like_PHP_lpxH"/>
</dbReference>